<organism evidence="1 2">
    <name type="scientific">Pistacia integerrima</name>
    <dbReference type="NCBI Taxonomy" id="434235"/>
    <lineage>
        <taxon>Eukaryota</taxon>
        <taxon>Viridiplantae</taxon>
        <taxon>Streptophyta</taxon>
        <taxon>Embryophyta</taxon>
        <taxon>Tracheophyta</taxon>
        <taxon>Spermatophyta</taxon>
        <taxon>Magnoliopsida</taxon>
        <taxon>eudicotyledons</taxon>
        <taxon>Gunneridae</taxon>
        <taxon>Pentapetalae</taxon>
        <taxon>rosids</taxon>
        <taxon>malvids</taxon>
        <taxon>Sapindales</taxon>
        <taxon>Anacardiaceae</taxon>
        <taxon>Pistacia</taxon>
    </lineage>
</organism>
<gene>
    <name evidence="1" type="ORF">Pint_06335</name>
</gene>
<proteinExistence type="predicted"/>
<dbReference type="Proteomes" id="UP001163603">
    <property type="component" value="Chromosome 3"/>
</dbReference>
<sequence>MVMDHELRGYNGSVNQYRLNDETLLALPNQNLGNGFKVNDGFVSFEDMQYLLPDPIPDNPTPPSSFVSQEGNSHDQDYDFNDVVLRYINDMLMEEDIGEKACMFQESSAALQAAERSLYELLGEKYPPSPKFDPKIHVDQNHESLGVNHDLEFSCFNNSIGNTNSDGLVDHGWNCDLGEYTGSNLASQTSDGSGNSGGNVADGFVDSPVSTLNISQIFSNSESLMQLRKGFEEASKFLPNGNSLITPVETNGLSSKEPNEEPRNVVDKVGRKPENGCSPDGSRGRKNPYSDDVNLESGRNNKQSAVYTESTVSQEMFDIVLLSPKESESQIRKALQNGMSKNVQHSRQPKGPNGGKGRGKKQGAKKDVVDLRNLLTLCAQAVAANDRRNADELLKKIRQHSSSTGDGMQRMAHIFADGLEARLAGAGTKVYNNLINLRAASAADVLKAYHLFLAACPFRKLSNFFSNKTIMNLAEKATTLHIIDFGIMYGFQWPCLIQRLSSRQGGPPRLRITGIELPQPGFRPAQRVEETGCRLEKYAETFNVPFEFNAIAQKWDTIQIEDLKIESGEVLVVNCLYRLKNLLDETVVAEAPRDTVLNLIRKIHPDVFIQGIVNGAYSAPFFITRFREAVFFFSTLFDMFETILPRDIPERMLMERELLGREAMNVIACEDAERIERPETFKQWQYRTRRAGFTQLPLNKEIMKMAKERVEAYYHKDFVIDEDGRWLLQGWKGRIVFALSSWKPTC</sequence>
<comment type="caution">
    <text evidence="1">The sequence shown here is derived from an EMBL/GenBank/DDBJ whole genome shotgun (WGS) entry which is preliminary data.</text>
</comment>
<name>A0ACC0Z4B6_9ROSI</name>
<keyword evidence="2" id="KW-1185">Reference proteome</keyword>
<dbReference type="EMBL" id="CM047738">
    <property type="protein sequence ID" value="KAJ0045215.1"/>
    <property type="molecule type" value="Genomic_DNA"/>
</dbReference>
<accession>A0ACC0Z4B6</accession>
<protein>
    <submittedName>
        <fullName evidence="1">Uncharacterized protein</fullName>
    </submittedName>
</protein>
<evidence type="ECO:0000313" key="1">
    <source>
        <dbReference type="EMBL" id="KAJ0045215.1"/>
    </source>
</evidence>
<reference evidence="2" key="1">
    <citation type="journal article" date="2023" name="G3 (Bethesda)">
        <title>Genome assembly and association tests identify interacting loci associated with vigor, precocity, and sex in interspecific pistachio rootstocks.</title>
        <authorList>
            <person name="Palmer W."/>
            <person name="Jacygrad E."/>
            <person name="Sagayaradj S."/>
            <person name="Cavanaugh K."/>
            <person name="Han R."/>
            <person name="Bertier L."/>
            <person name="Beede B."/>
            <person name="Kafkas S."/>
            <person name="Golino D."/>
            <person name="Preece J."/>
            <person name="Michelmore R."/>
        </authorList>
    </citation>
    <scope>NUCLEOTIDE SEQUENCE [LARGE SCALE GENOMIC DNA]</scope>
</reference>
<evidence type="ECO:0000313" key="2">
    <source>
        <dbReference type="Proteomes" id="UP001163603"/>
    </source>
</evidence>